<dbReference type="EMBL" id="JAUCMV010000002">
    <property type="protein sequence ID" value="KAK0418335.1"/>
    <property type="molecule type" value="Genomic_DNA"/>
</dbReference>
<proteinExistence type="predicted"/>
<name>A0AA39I738_9BILA</name>
<evidence type="ECO:0000256" key="1">
    <source>
        <dbReference type="SAM" id="SignalP"/>
    </source>
</evidence>
<evidence type="ECO:0000313" key="2">
    <source>
        <dbReference type="EMBL" id="KAK0418335.1"/>
    </source>
</evidence>
<keyword evidence="3" id="KW-1185">Reference proteome</keyword>
<accession>A0AA39I738</accession>
<sequence length="235" mass="26123">MAAMLQGAFLLFLAQSVLTQNQPAPPVAPQPSQLPIPHIQAPQFPAPQFQAPAPQQFQVPQLPQLPQMPQLGIPQMPQFQIPNPAQLPTPPPMPQLPMIPQERVPQAVELPGFREAAANLPAATASPLHSAFMQGAEQFLRLNNVPYQAADGKSNPYNPYLSHYYANFDRATPSPLVTHNPLFYNAQRLDFTPQVNTNAWREGSERVMNSPYDKAVETPFGRVWLFCKFNCPRGK</sequence>
<dbReference type="Proteomes" id="UP001175271">
    <property type="component" value="Unassembled WGS sequence"/>
</dbReference>
<feature type="chain" id="PRO_5041381515" evidence="1">
    <location>
        <begin position="20"/>
        <end position="235"/>
    </location>
</feature>
<dbReference type="AlphaFoldDB" id="A0AA39I738"/>
<organism evidence="2 3">
    <name type="scientific">Steinernema hermaphroditum</name>
    <dbReference type="NCBI Taxonomy" id="289476"/>
    <lineage>
        <taxon>Eukaryota</taxon>
        <taxon>Metazoa</taxon>
        <taxon>Ecdysozoa</taxon>
        <taxon>Nematoda</taxon>
        <taxon>Chromadorea</taxon>
        <taxon>Rhabditida</taxon>
        <taxon>Tylenchina</taxon>
        <taxon>Panagrolaimomorpha</taxon>
        <taxon>Strongyloidoidea</taxon>
        <taxon>Steinernematidae</taxon>
        <taxon>Steinernema</taxon>
    </lineage>
</organism>
<reference evidence="2" key="1">
    <citation type="submission" date="2023-06" db="EMBL/GenBank/DDBJ databases">
        <title>Genomic analysis of the entomopathogenic nematode Steinernema hermaphroditum.</title>
        <authorList>
            <person name="Schwarz E.M."/>
            <person name="Heppert J.K."/>
            <person name="Baniya A."/>
            <person name="Schwartz H.T."/>
            <person name="Tan C.-H."/>
            <person name="Antoshechkin I."/>
            <person name="Sternberg P.W."/>
            <person name="Goodrich-Blair H."/>
            <person name="Dillman A.R."/>
        </authorList>
    </citation>
    <scope>NUCLEOTIDE SEQUENCE</scope>
    <source>
        <strain evidence="2">PS9179</strain>
        <tissue evidence="2">Whole animal</tissue>
    </source>
</reference>
<keyword evidence="1" id="KW-0732">Signal</keyword>
<feature type="signal peptide" evidence="1">
    <location>
        <begin position="1"/>
        <end position="19"/>
    </location>
</feature>
<evidence type="ECO:0000313" key="3">
    <source>
        <dbReference type="Proteomes" id="UP001175271"/>
    </source>
</evidence>
<gene>
    <name evidence="2" type="ORF">QR680_013505</name>
</gene>
<comment type="caution">
    <text evidence="2">The sequence shown here is derived from an EMBL/GenBank/DDBJ whole genome shotgun (WGS) entry which is preliminary data.</text>
</comment>
<protein>
    <submittedName>
        <fullName evidence="2">Uncharacterized protein</fullName>
    </submittedName>
</protein>